<dbReference type="GO" id="GO:0043190">
    <property type="term" value="C:ATP-binding cassette (ABC) transporter complex"/>
    <property type="evidence" value="ECO:0007669"/>
    <property type="project" value="InterPro"/>
</dbReference>
<dbReference type="OrthoDB" id="9808531at2"/>
<dbReference type="PANTHER" id="PTHR30614:SF37">
    <property type="entry name" value="AMINO-ACID ABC TRANSPORTER PERMEASE PROTEIN YHDX-RELATED"/>
    <property type="match status" value="1"/>
</dbReference>
<evidence type="ECO:0000256" key="10">
    <source>
        <dbReference type="SAM" id="MobiDB-lite"/>
    </source>
</evidence>
<evidence type="ECO:0000256" key="5">
    <source>
        <dbReference type="ARBA" id="ARBA00022692"/>
    </source>
</evidence>
<keyword evidence="7 9" id="KW-1133">Transmembrane helix</keyword>
<dbReference type="GO" id="GO:0022857">
    <property type="term" value="F:transmembrane transporter activity"/>
    <property type="evidence" value="ECO:0007669"/>
    <property type="project" value="InterPro"/>
</dbReference>
<dbReference type="EMBL" id="LVHF01000012">
    <property type="protein sequence ID" value="OAN17663.1"/>
    <property type="molecule type" value="Genomic_DNA"/>
</dbReference>
<dbReference type="InterPro" id="IPR035906">
    <property type="entry name" value="MetI-like_sf"/>
</dbReference>
<dbReference type="InterPro" id="IPR043429">
    <property type="entry name" value="ArtM/GltK/GlnP/TcyL/YhdX-like"/>
</dbReference>
<evidence type="ECO:0000313" key="12">
    <source>
        <dbReference type="EMBL" id="OAN17663.1"/>
    </source>
</evidence>
<organism evidence="12 13">
    <name type="scientific">Photobacterium jeanii</name>
    <dbReference type="NCBI Taxonomy" id="858640"/>
    <lineage>
        <taxon>Bacteria</taxon>
        <taxon>Pseudomonadati</taxon>
        <taxon>Pseudomonadota</taxon>
        <taxon>Gammaproteobacteria</taxon>
        <taxon>Vibrionales</taxon>
        <taxon>Vibrionaceae</taxon>
        <taxon>Photobacterium</taxon>
    </lineage>
</organism>
<evidence type="ECO:0000256" key="3">
    <source>
        <dbReference type="ARBA" id="ARBA00022448"/>
    </source>
</evidence>
<dbReference type="CDD" id="cd06261">
    <property type="entry name" value="TM_PBP2"/>
    <property type="match status" value="2"/>
</dbReference>
<evidence type="ECO:0000256" key="2">
    <source>
        <dbReference type="ARBA" id="ARBA00010072"/>
    </source>
</evidence>
<sequence>MAPKSEASNAPPASGDSPPTNAKKQNLLYNPTFRAIVFQTLAVIGLFFFLYTIINNALANLEARGIATGFDFLDQEAGFGIGLTLIEYDETFSYGRTFVVGLLNTALVSVLGIIFATIFGFIIGIARLSSNWIVSRLAAVYIETFRNIPLLLQIFFWYFAVLQVLPSPRQSLSFGEGIFLNVRGLYLARPVFEQGSIWMLIALTVGVAISIFYAIFAHRKQRLTGEQSPILRTTSLLVIGLPLLAYFVTGMPVSLEYPELKGFNFRGGISILPELAALLLALSIYTASFIAEIVRSGINAVSHGQTEAALALGLPQGKTLRLVVIPQALRIIIPPLTSQYLNLTKNSSLAMAIGYPDLVSVFAGTTLNQTGQAIEIIAMTMGVYLTLSLVTSYLMNIYNSKVALVER</sequence>
<feature type="transmembrane region" description="Helical" evidence="9">
    <location>
        <begin position="275"/>
        <end position="294"/>
    </location>
</feature>
<dbReference type="InterPro" id="IPR010065">
    <property type="entry name" value="AA_ABC_transptr_permease_3TM"/>
</dbReference>
<evidence type="ECO:0000256" key="8">
    <source>
        <dbReference type="ARBA" id="ARBA00023136"/>
    </source>
</evidence>
<comment type="subcellular location">
    <subcellularLocation>
        <location evidence="1">Cell inner membrane</location>
        <topology evidence="1">Multi-pass membrane protein</topology>
    </subcellularLocation>
    <subcellularLocation>
        <location evidence="9">Cell membrane</location>
        <topology evidence="9">Multi-pass membrane protein</topology>
    </subcellularLocation>
</comment>
<protein>
    <submittedName>
        <fullName evidence="12">Amino acid ABC transporter permease</fullName>
    </submittedName>
</protein>
<dbReference type="NCBIfam" id="TIGR01726">
    <property type="entry name" value="HEQRo_perm_3TM"/>
    <property type="match status" value="1"/>
</dbReference>
<feature type="transmembrane region" description="Helical" evidence="9">
    <location>
        <begin position="236"/>
        <end position="255"/>
    </location>
</feature>
<keyword evidence="5 9" id="KW-0812">Transmembrane</keyword>
<keyword evidence="6" id="KW-0029">Amino-acid transport</keyword>
<gene>
    <name evidence="12" type="ORF">A3K86_01700</name>
</gene>
<feature type="domain" description="ABC transmembrane type-1" evidence="11">
    <location>
        <begin position="102"/>
        <end position="395"/>
    </location>
</feature>
<dbReference type="Gene3D" id="1.10.3720.10">
    <property type="entry name" value="MetI-like"/>
    <property type="match status" value="2"/>
</dbReference>
<evidence type="ECO:0000313" key="13">
    <source>
        <dbReference type="Proteomes" id="UP000078503"/>
    </source>
</evidence>
<evidence type="ECO:0000256" key="6">
    <source>
        <dbReference type="ARBA" id="ARBA00022970"/>
    </source>
</evidence>
<evidence type="ECO:0000256" key="7">
    <source>
        <dbReference type="ARBA" id="ARBA00022989"/>
    </source>
</evidence>
<dbReference type="PROSITE" id="PS50928">
    <property type="entry name" value="ABC_TM1"/>
    <property type="match status" value="1"/>
</dbReference>
<evidence type="ECO:0000256" key="1">
    <source>
        <dbReference type="ARBA" id="ARBA00004429"/>
    </source>
</evidence>
<reference evidence="12 13" key="1">
    <citation type="submission" date="2016-03" db="EMBL/GenBank/DDBJ databases">
        <title>Photobacterium proteolyticum sp. nov. a protease producing bacterium isolated from ocean sediments of Laizhou Bay.</title>
        <authorList>
            <person name="Li Y."/>
        </authorList>
    </citation>
    <scope>NUCLEOTIDE SEQUENCE [LARGE SCALE GENOMIC DNA]</scope>
    <source>
        <strain evidence="12 13">R-40508</strain>
    </source>
</reference>
<name>A0A178KLW5_9GAMM</name>
<dbReference type="AlphaFoldDB" id="A0A178KLW5"/>
<dbReference type="RefSeq" id="WP_068326748.1">
    <property type="nucleotide sequence ID" value="NZ_LVHF01000012.1"/>
</dbReference>
<dbReference type="SUPFAM" id="SSF161098">
    <property type="entry name" value="MetI-like"/>
    <property type="match status" value="2"/>
</dbReference>
<dbReference type="PANTHER" id="PTHR30614">
    <property type="entry name" value="MEMBRANE COMPONENT OF AMINO ACID ABC TRANSPORTER"/>
    <property type="match status" value="1"/>
</dbReference>
<dbReference type="InterPro" id="IPR000515">
    <property type="entry name" value="MetI-like"/>
</dbReference>
<proteinExistence type="inferred from homology"/>
<evidence type="ECO:0000259" key="11">
    <source>
        <dbReference type="PROSITE" id="PS50928"/>
    </source>
</evidence>
<keyword evidence="3 9" id="KW-0813">Transport</keyword>
<accession>A0A178KLW5</accession>
<evidence type="ECO:0000256" key="9">
    <source>
        <dbReference type="RuleBase" id="RU363032"/>
    </source>
</evidence>
<keyword evidence="13" id="KW-1185">Reference proteome</keyword>
<dbReference type="Proteomes" id="UP000078503">
    <property type="component" value="Unassembled WGS sequence"/>
</dbReference>
<comment type="caution">
    <text evidence="12">The sequence shown here is derived from an EMBL/GenBank/DDBJ whole genome shotgun (WGS) entry which is preliminary data.</text>
</comment>
<keyword evidence="4" id="KW-1003">Cell membrane</keyword>
<feature type="transmembrane region" description="Helical" evidence="9">
    <location>
        <begin position="33"/>
        <end position="54"/>
    </location>
</feature>
<dbReference type="STRING" id="858640.A3K86_01700"/>
<feature type="transmembrane region" description="Helical" evidence="9">
    <location>
        <begin position="147"/>
        <end position="165"/>
    </location>
</feature>
<comment type="similarity">
    <text evidence="2">Belongs to the binding-protein-dependent transport system permease family. HisMQ subfamily.</text>
</comment>
<dbReference type="Pfam" id="PF00528">
    <property type="entry name" value="BPD_transp_1"/>
    <property type="match status" value="1"/>
</dbReference>
<feature type="region of interest" description="Disordered" evidence="10">
    <location>
        <begin position="1"/>
        <end position="21"/>
    </location>
</feature>
<feature type="transmembrane region" description="Helical" evidence="9">
    <location>
        <begin position="197"/>
        <end position="216"/>
    </location>
</feature>
<keyword evidence="8 9" id="KW-0472">Membrane</keyword>
<evidence type="ECO:0000256" key="4">
    <source>
        <dbReference type="ARBA" id="ARBA00022475"/>
    </source>
</evidence>
<feature type="transmembrane region" description="Helical" evidence="9">
    <location>
        <begin position="376"/>
        <end position="398"/>
    </location>
</feature>
<dbReference type="GO" id="GO:0006865">
    <property type="term" value="P:amino acid transport"/>
    <property type="evidence" value="ECO:0007669"/>
    <property type="project" value="UniProtKB-KW"/>
</dbReference>
<feature type="transmembrane region" description="Helical" evidence="9">
    <location>
        <begin position="98"/>
        <end position="126"/>
    </location>
</feature>